<dbReference type="InterPro" id="IPR017896">
    <property type="entry name" value="4Fe4S_Fe-S-bd"/>
</dbReference>
<reference evidence="4 5" key="1">
    <citation type="submission" date="2015-09" db="EMBL/GenBank/DDBJ databases">
        <title>Sorangium comparison.</title>
        <authorList>
            <person name="Zaburannyi N."/>
            <person name="Bunk B."/>
            <person name="Overmann J."/>
            <person name="Mueller R."/>
        </authorList>
    </citation>
    <scope>NUCLEOTIDE SEQUENCE [LARGE SCALE GENOMIC DNA]</scope>
    <source>
        <strain evidence="4 5">So ce836</strain>
    </source>
</reference>
<dbReference type="RefSeq" id="WP_207217556.1">
    <property type="nucleotide sequence ID" value="NZ_CP012672.1"/>
</dbReference>
<proteinExistence type="predicted"/>
<feature type="region of interest" description="Disordered" evidence="1">
    <location>
        <begin position="965"/>
        <end position="1072"/>
    </location>
</feature>
<feature type="transmembrane region" description="Helical" evidence="2">
    <location>
        <begin position="12"/>
        <end position="34"/>
    </location>
</feature>
<sequence length="1230" mass="116099">MARDRNFLRPNLATLFVRVAPLVPVLALVASLAATGCAGSSEVPTGPTGTGGAGGSGGLGGAGGSGGDGGSGGAGGVWSGKLELCVLNDGGPTGACASPEVLDFASVPAGRQRTRMFRVENQTGKDVVFTEAGIASADFAVAPVRYEPDPARPGGWTRAADALPAESAPGGALYFEVTFTSRGVAGPLPADRVTVEAEIGGARAPDVVVPVIGRSGSCPVGTAACDDEPDNGCETDLLTSAAHCGACDQLCVSPNGTTGCIDGVCTVSSCTNNFADCDGNPTNGCETNLLTDVRSCGACGASCLKEHTTAFCNGGNCNIMGCAQDHADCDLDPLTGCETDLRTSAAHCGGCNVACDFAHASEACVGGACEFGACDAGYADCDGDLTNGCEANIGASLANCGACGASCSYPGAVEACLSGVCVMGACDAGFANCDNDPANGCEVDTGTSLANCGGCNIACSLPHAAESCLAGTCVLGACEAGYANCDDNPANGCEVNLNSSTAHCGACGATCDLPHAAESCVGGSCVLGACAAGYADCDGDPANGCEVNLNSSAANCGACGAACDLANAAESCLGGTCVLGACAPGYANCNASALDGCEVHTASDLANCGGCNLACDLPHAAESCLAGSCVLGACEAGFANCDGQTANGCEADTRTSAAHCGACGAACDLANAAEACVAGACNLIACNAGYASCNGIDADGCEISTATDPANCGGCGMNCAAAIPNAAVGCGAGACTFEGCLPGYYNIDGSLANGCEYACTFLSDVDLPDDAFVDANCDGIDGDASQAIFVATDGSDASTTPGTMAQPKLTVMAGINEAVLRGKTQVYISQGTYNGRVTLTSGVSLYGGYNRALGWARSAASIAVVRSGSTDGGYAAAVEGTNINAPTTIDRLTIMTLDLLGGSSPGISNYAMRCVNCTAVTLKNSRLEAGNGAPGAAGGSGTAGAVGGNGSTGGAGSCDDVGTRTGGAGGTSSCGRTGGNGGNGGPEGEHAGSGGQNGVGGSLGGSGGAPGNNTNRAQPGTAGQNGANGGVGLNGTGGNGGTVTGNLWRARAGNTGGTGVHGNGAGGGGGGGGQGGLANNDGAGNGGGGGGAGGCGGLGGLGGNGGGGSFGLFLVNSNGFTLIANQISSGNGGNGGAGGVGGAGGNGGNGGNGGTVCTSEVGGGGNGGRGGNGGQGGYGGGGAGGVSYGLYRVGSSSVSFVGNVLAAGSGGAGGTSMGFPGTAGLSGNSI</sequence>
<evidence type="ECO:0000313" key="5">
    <source>
        <dbReference type="Proteomes" id="UP000295497"/>
    </source>
</evidence>
<dbReference type="AlphaFoldDB" id="A0A4V0NGX1"/>
<feature type="domain" description="4Fe-4S ferredoxin-type" evidence="3">
    <location>
        <begin position="703"/>
        <end position="733"/>
    </location>
</feature>
<organism evidence="4 5">
    <name type="scientific">Sorangium cellulosum</name>
    <name type="common">Polyangium cellulosum</name>
    <dbReference type="NCBI Taxonomy" id="56"/>
    <lineage>
        <taxon>Bacteria</taxon>
        <taxon>Pseudomonadati</taxon>
        <taxon>Myxococcota</taxon>
        <taxon>Polyangia</taxon>
        <taxon>Polyangiales</taxon>
        <taxon>Polyangiaceae</taxon>
        <taxon>Sorangium</taxon>
    </lineage>
</organism>
<evidence type="ECO:0000313" key="4">
    <source>
        <dbReference type="EMBL" id="AUX34652.1"/>
    </source>
</evidence>
<accession>A0A4V0NGX1</accession>
<feature type="compositionally biased region" description="Gly residues" evidence="1">
    <location>
        <begin position="1026"/>
        <end position="1043"/>
    </location>
</feature>
<feature type="compositionally biased region" description="Gly residues" evidence="1">
    <location>
        <begin position="1054"/>
        <end position="1072"/>
    </location>
</feature>
<evidence type="ECO:0000259" key="3">
    <source>
        <dbReference type="PROSITE" id="PS51379"/>
    </source>
</evidence>
<feature type="region of interest" description="Disordered" evidence="1">
    <location>
        <begin position="39"/>
        <end position="72"/>
    </location>
</feature>
<dbReference type="EMBL" id="CP012672">
    <property type="protein sequence ID" value="AUX34652.1"/>
    <property type="molecule type" value="Genomic_DNA"/>
</dbReference>
<evidence type="ECO:0000256" key="2">
    <source>
        <dbReference type="SAM" id="Phobius"/>
    </source>
</evidence>
<name>A0A4V0NGX1_SORCE</name>
<dbReference type="Proteomes" id="UP000295497">
    <property type="component" value="Chromosome"/>
</dbReference>
<feature type="compositionally biased region" description="Gly residues" evidence="1">
    <location>
        <begin position="48"/>
        <end position="72"/>
    </location>
</feature>
<dbReference type="PROSITE" id="PS51379">
    <property type="entry name" value="4FE4S_FER_2"/>
    <property type="match status" value="1"/>
</dbReference>
<protein>
    <recommendedName>
        <fullName evidence="3">4Fe-4S ferredoxin-type domain-containing protein</fullName>
    </recommendedName>
</protein>
<keyword evidence="2" id="KW-0812">Transmembrane</keyword>
<evidence type="ECO:0000256" key="1">
    <source>
        <dbReference type="SAM" id="MobiDB-lite"/>
    </source>
</evidence>
<gene>
    <name evidence="4" type="ORF">SOCE836_068280</name>
</gene>
<keyword evidence="2" id="KW-1133">Transmembrane helix</keyword>
<feature type="compositionally biased region" description="Gly residues" evidence="1">
    <location>
        <begin position="965"/>
        <end position="1010"/>
    </location>
</feature>
<keyword evidence="2" id="KW-0472">Membrane</keyword>